<evidence type="ECO:0000256" key="1">
    <source>
        <dbReference type="SAM" id="Coils"/>
    </source>
</evidence>
<proteinExistence type="predicted"/>
<feature type="signal peptide" evidence="3">
    <location>
        <begin position="1"/>
        <end position="33"/>
    </location>
</feature>
<dbReference type="SUPFAM" id="SSF56935">
    <property type="entry name" value="Porins"/>
    <property type="match status" value="1"/>
</dbReference>
<feature type="chain" id="PRO_5032825931" evidence="3">
    <location>
        <begin position="34"/>
        <end position="484"/>
    </location>
</feature>
<feature type="compositionally biased region" description="Low complexity" evidence="2">
    <location>
        <begin position="115"/>
        <end position="128"/>
    </location>
</feature>
<feature type="compositionally biased region" description="Basic and acidic residues" evidence="2">
    <location>
        <begin position="157"/>
        <end position="170"/>
    </location>
</feature>
<evidence type="ECO:0000256" key="3">
    <source>
        <dbReference type="SAM" id="SignalP"/>
    </source>
</evidence>
<dbReference type="AlphaFoldDB" id="A0A853J8E5"/>
<keyword evidence="5" id="KW-1185">Reference proteome</keyword>
<protein>
    <submittedName>
        <fullName evidence="4">Transporter</fullName>
    </submittedName>
</protein>
<accession>A0A853J8E5</accession>
<gene>
    <name evidence="4" type="ORF">H0E84_01320</name>
</gene>
<keyword evidence="1" id="KW-0175">Coiled coil</keyword>
<name>A0A853J8E5_9GAMM</name>
<dbReference type="EMBL" id="JACCKA010000009">
    <property type="protein sequence ID" value="NZA25014.1"/>
    <property type="molecule type" value="Genomic_DNA"/>
</dbReference>
<sequence>MTVQEFRLKRTPLARPRLLATALSLVLCGTAAAQAPTAPSPAEYKEMGELMQELAELKASYAQEVRRLRELDMRMQALQARVSGRVAPEGVAADTAVAAGTATAPSPAPTPAPHQAPATPAQLDAAAAPSPPPQEGYASSAEDAQRAQEGYASSAEDAQRAQEEETRSVADVKQQNQALFNQRLILENSVSYNRYDRKQLTLNGFLALDAIFLGNIAIENVESDTLNYNFAARWGLSPRLTLNVDVPYIARKTVYQKGGAGGAAAAIAQEQTTGAGLGDISASANYKLFGERGFLPETVLNFGVTAPTGREPYGIPWEVLERDEDDFIRFAVPEEQPTGNGVWQATVGLSAVKTTDPAILFGNIGYVHSFTGDFDDLDNNPATTNPGEVKLGRAFYFGAGVAFAFNERTSLSISLSDRLNARARTRYENADWIKVIASDANAATFNLGVTHALNENTTVVGLLGIGLTPDAPDFNLTFKVPYML</sequence>
<reference evidence="4 5" key="1">
    <citation type="submission" date="2020-07" db="EMBL/GenBank/DDBJ databases">
        <title>Luteimonas sp. SJ-92.</title>
        <authorList>
            <person name="Huang X.-X."/>
            <person name="Xu L."/>
            <person name="Sun J.-Q."/>
        </authorList>
    </citation>
    <scope>NUCLEOTIDE SEQUENCE [LARGE SCALE GENOMIC DNA]</scope>
    <source>
        <strain evidence="4 5">SJ-92</strain>
    </source>
</reference>
<organism evidence="4 5">
    <name type="scientific">Luteimonas salinisoli</name>
    <dbReference type="NCBI Taxonomy" id="2752307"/>
    <lineage>
        <taxon>Bacteria</taxon>
        <taxon>Pseudomonadati</taxon>
        <taxon>Pseudomonadota</taxon>
        <taxon>Gammaproteobacteria</taxon>
        <taxon>Lysobacterales</taxon>
        <taxon>Lysobacteraceae</taxon>
        <taxon>Luteimonas</taxon>
    </lineage>
</organism>
<dbReference type="Proteomes" id="UP000578091">
    <property type="component" value="Unassembled WGS sequence"/>
</dbReference>
<evidence type="ECO:0000313" key="5">
    <source>
        <dbReference type="Proteomes" id="UP000578091"/>
    </source>
</evidence>
<keyword evidence="3" id="KW-0732">Signal</keyword>
<comment type="caution">
    <text evidence="4">The sequence shown here is derived from an EMBL/GenBank/DDBJ whole genome shotgun (WGS) entry which is preliminary data.</text>
</comment>
<evidence type="ECO:0000313" key="4">
    <source>
        <dbReference type="EMBL" id="NZA25014.1"/>
    </source>
</evidence>
<feature type="coiled-coil region" evidence="1">
    <location>
        <begin position="47"/>
        <end position="81"/>
    </location>
</feature>
<evidence type="ECO:0000256" key="2">
    <source>
        <dbReference type="SAM" id="MobiDB-lite"/>
    </source>
</evidence>
<feature type="region of interest" description="Disordered" evidence="2">
    <location>
        <begin position="100"/>
        <end position="172"/>
    </location>
</feature>